<accession>A0A2L0F4G4</accession>
<dbReference type="AlphaFoldDB" id="A0A2L0F4G4"/>
<dbReference type="EMBL" id="CP012673">
    <property type="protein sequence ID" value="AUX46339.1"/>
    <property type="molecule type" value="Genomic_DNA"/>
</dbReference>
<evidence type="ECO:0000313" key="2">
    <source>
        <dbReference type="Proteomes" id="UP000238348"/>
    </source>
</evidence>
<gene>
    <name evidence="1" type="ORF">SOCE26_078450</name>
</gene>
<protein>
    <submittedName>
        <fullName evidence="1">Uncharacterized protein</fullName>
    </submittedName>
</protein>
<dbReference type="Proteomes" id="UP000238348">
    <property type="component" value="Chromosome"/>
</dbReference>
<sequence length="72" mass="8015">MAPERVDQRTVRDLASIRAAHPAVRAIRVSPSLLNSLLVRLSEDAREAARRNNAVACLNQVYHAAIEPTAWR</sequence>
<reference evidence="1 2" key="1">
    <citation type="submission" date="2015-09" db="EMBL/GenBank/DDBJ databases">
        <title>Sorangium comparison.</title>
        <authorList>
            <person name="Zaburannyi N."/>
            <person name="Bunk B."/>
            <person name="Overmann J."/>
            <person name="Mueller R."/>
        </authorList>
    </citation>
    <scope>NUCLEOTIDE SEQUENCE [LARGE SCALE GENOMIC DNA]</scope>
    <source>
        <strain evidence="1 2">So ce26</strain>
    </source>
</reference>
<name>A0A2L0F4G4_SORCE</name>
<dbReference type="RefSeq" id="WP_104984550.1">
    <property type="nucleotide sequence ID" value="NZ_CP012673.1"/>
</dbReference>
<organism evidence="1 2">
    <name type="scientific">Sorangium cellulosum</name>
    <name type="common">Polyangium cellulosum</name>
    <dbReference type="NCBI Taxonomy" id="56"/>
    <lineage>
        <taxon>Bacteria</taxon>
        <taxon>Pseudomonadati</taxon>
        <taxon>Myxococcota</taxon>
        <taxon>Polyangia</taxon>
        <taxon>Polyangiales</taxon>
        <taxon>Polyangiaceae</taxon>
        <taxon>Sorangium</taxon>
    </lineage>
</organism>
<evidence type="ECO:0000313" key="1">
    <source>
        <dbReference type="EMBL" id="AUX46339.1"/>
    </source>
</evidence>
<proteinExistence type="predicted"/>